<dbReference type="CDD" id="cd13225">
    <property type="entry name" value="PH-like_bacteria"/>
    <property type="match status" value="1"/>
</dbReference>
<dbReference type="Pfam" id="PF08000">
    <property type="entry name" value="bPH_1"/>
    <property type="match status" value="1"/>
</dbReference>
<dbReference type="InterPro" id="IPR037063">
    <property type="entry name" value="PHb_sf"/>
</dbReference>
<keyword evidence="3" id="KW-1185">Reference proteome</keyword>
<protein>
    <recommendedName>
        <fullName evidence="1">Bacterial Pleckstrin homology domain-containing protein</fullName>
    </recommendedName>
</protein>
<dbReference type="EMBL" id="BMJJ01000017">
    <property type="protein sequence ID" value="GGD41143.1"/>
    <property type="molecule type" value="Genomic_DNA"/>
</dbReference>
<dbReference type="Gene3D" id="2.30.29.50">
    <property type="entry name" value="Bacterial Pleckstrin homology domain"/>
    <property type="match status" value="1"/>
</dbReference>
<reference evidence="2" key="2">
    <citation type="submission" date="2020-09" db="EMBL/GenBank/DDBJ databases">
        <authorList>
            <person name="Sun Q."/>
            <person name="Zhou Y."/>
        </authorList>
    </citation>
    <scope>NUCLEOTIDE SEQUENCE</scope>
    <source>
        <strain evidence="2">CGMCC 1.15493</strain>
    </source>
</reference>
<sequence>MGLLSGLLGLASDVDVEAVRRDLEPMLLPNEEIDLAFAVVRDLIIFTSHRLILVDKQGMTGRKREIHSIPYRSVTMFSVETAGTFETDAELRIWISSQSAPLTRELSRGSNLSGIQRALAQGVLGRK</sequence>
<gene>
    <name evidence="2" type="primary">yjqA</name>
    <name evidence="2" type="ORF">GCM10011335_49870</name>
</gene>
<comment type="caution">
    <text evidence="2">The sequence shown here is derived from an EMBL/GenBank/DDBJ whole genome shotgun (WGS) entry which is preliminary data.</text>
</comment>
<evidence type="ECO:0000313" key="2">
    <source>
        <dbReference type="EMBL" id="GGD41143.1"/>
    </source>
</evidence>
<dbReference type="SUPFAM" id="SSF50729">
    <property type="entry name" value="PH domain-like"/>
    <property type="match status" value="1"/>
</dbReference>
<feature type="domain" description="Bacterial Pleckstrin homology" evidence="1">
    <location>
        <begin position="2"/>
        <end position="121"/>
    </location>
</feature>
<dbReference type="InterPro" id="IPR012544">
    <property type="entry name" value="PHb"/>
</dbReference>
<dbReference type="AlphaFoldDB" id="A0A916YE91"/>
<name>A0A916YE91_9HYPH</name>
<dbReference type="Proteomes" id="UP000613160">
    <property type="component" value="Unassembled WGS sequence"/>
</dbReference>
<dbReference type="PANTHER" id="PTHR35796">
    <property type="entry name" value="HYPOTHETICAL CYTOSOLIC PROTEIN"/>
    <property type="match status" value="1"/>
</dbReference>
<dbReference type="RefSeq" id="WP_188855145.1">
    <property type="nucleotide sequence ID" value="NZ_BMJJ01000017.1"/>
</dbReference>
<reference evidence="2" key="1">
    <citation type="journal article" date="2014" name="Int. J. Syst. Evol. Microbiol.">
        <title>Complete genome sequence of Corynebacterium casei LMG S-19264T (=DSM 44701T), isolated from a smear-ripened cheese.</title>
        <authorList>
            <consortium name="US DOE Joint Genome Institute (JGI-PGF)"/>
            <person name="Walter F."/>
            <person name="Albersmeier A."/>
            <person name="Kalinowski J."/>
            <person name="Ruckert C."/>
        </authorList>
    </citation>
    <scope>NUCLEOTIDE SEQUENCE</scope>
    <source>
        <strain evidence="2">CGMCC 1.15493</strain>
    </source>
</reference>
<proteinExistence type="predicted"/>
<dbReference type="PANTHER" id="PTHR35796:SF3">
    <property type="entry name" value="BHLH DOMAIN-CONTAINING PROTEIN"/>
    <property type="match status" value="1"/>
</dbReference>
<organism evidence="2 3">
    <name type="scientific">Aureimonas glaciei</name>
    <dbReference type="NCBI Taxonomy" id="1776957"/>
    <lineage>
        <taxon>Bacteria</taxon>
        <taxon>Pseudomonadati</taxon>
        <taxon>Pseudomonadota</taxon>
        <taxon>Alphaproteobacteria</taxon>
        <taxon>Hyphomicrobiales</taxon>
        <taxon>Aurantimonadaceae</taxon>
        <taxon>Aureimonas</taxon>
    </lineage>
</organism>
<accession>A0A916YE91</accession>
<evidence type="ECO:0000259" key="1">
    <source>
        <dbReference type="Pfam" id="PF08000"/>
    </source>
</evidence>
<evidence type="ECO:0000313" key="3">
    <source>
        <dbReference type="Proteomes" id="UP000613160"/>
    </source>
</evidence>